<evidence type="ECO:0000313" key="2">
    <source>
        <dbReference type="EMBL" id="NRN64571.1"/>
    </source>
</evidence>
<dbReference type="EMBL" id="JAAATY010000004">
    <property type="protein sequence ID" value="NRN64571.1"/>
    <property type="molecule type" value="Genomic_DNA"/>
</dbReference>
<feature type="region of interest" description="Disordered" evidence="1">
    <location>
        <begin position="297"/>
        <end position="328"/>
    </location>
</feature>
<dbReference type="Proteomes" id="UP000763557">
    <property type="component" value="Unassembled WGS sequence"/>
</dbReference>
<comment type="caution">
    <text evidence="2">The sequence shown here is derived from an EMBL/GenBank/DDBJ whole genome shotgun (WGS) entry which is preliminary data.</text>
</comment>
<dbReference type="RefSeq" id="WP_312872560.1">
    <property type="nucleotide sequence ID" value="NZ_JAAATY010000004.1"/>
</dbReference>
<gene>
    <name evidence="2" type="ORF">GC106_17770</name>
</gene>
<proteinExistence type="predicted"/>
<evidence type="ECO:0000256" key="1">
    <source>
        <dbReference type="SAM" id="MobiDB-lite"/>
    </source>
</evidence>
<reference evidence="2 3" key="1">
    <citation type="submission" date="2020-01" db="EMBL/GenBank/DDBJ databases">
        <title>Kibdelosporangium persica a novel Actinomycetes from a hot desert in Iran.</title>
        <authorList>
            <person name="Safaei N."/>
            <person name="Zaburannyi N."/>
            <person name="Mueller R."/>
            <person name="Wink J."/>
        </authorList>
    </citation>
    <scope>NUCLEOTIDE SEQUENCE [LARGE SCALE GENOMIC DNA]</scope>
    <source>
        <strain evidence="2 3">4NS15</strain>
    </source>
</reference>
<accession>A0ABX2EZS4</accession>
<name>A0ABX2EZS4_9PSEU</name>
<organism evidence="2 3">
    <name type="scientific">Kibdelosporangium persicum</name>
    <dbReference type="NCBI Taxonomy" id="2698649"/>
    <lineage>
        <taxon>Bacteria</taxon>
        <taxon>Bacillati</taxon>
        <taxon>Actinomycetota</taxon>
        <taxon>Actinomycetes</taxon>
        <taxon>Pseudonocardiales</taxon>
        <taxon>Pseudonocardiaceae</taxon>
        <taxon>Kibdelosporangium</taxon>
    </lineage>
</organism>
<sequence length="328" mass="34151">MPVSEQLRRAAFGDRPDVRVVPGETPKDRWLAAVVLGGQGRYAAAAAILTDLLTHPEPVIGSLAASTLGSHRRQVGGHDVARRLDATALARLTDTAADGDCDGIDTLGARSDALLGLAADALGTGRLTAARRLIATADALGDVGWRGQVRLGWVKAEVELAAGNSSESVPFAEAALRRARAAGAARHIAKSQMVLAAALTASGGVTQRIRAKHLASGVVDQSIEYGLLPLVWPCSLLLADLDPAKAAEHQRRAAGALHCVLRRADPIARRLAASSPWVPDTLLASGEPTQRSIRANSFTELPPDRVKVGAQASDRGGGTSLGCRKESP</sequence>
<protein>
    <submittedName>
        <fullName evidence="2">ATPase</fullName>
    </submittedName>
</protein>
<evidence type="ECO:0000313" key="3">
    <source>
        <dbReference type="Proteomes" id="UP000763557"/>
    </source>
</evidence>
<keyword evidence="3" id="KW-1185">Reference proteome</keyword>